<feature type="region of interest" description="Disordered" evidence="2">
    <location>
        <begin position="119"/>
        <end position="152"/>
    </location>
</feature>
<dbReference type="SUPFAM" id="SSF55874">
    <property type="entry name" value="ATPase domain of HSP90 chaperone/DNA topoisomerase II/histidine kinase"/>
    <property type="match status" value="1"/>
</dbReference>
<reference evidence="4" key="1">
    <citation type="submission" date="2020-02" db="EMBL/GenBank/DDBJ databases">
        <authorList>
            <person name="Meier V. D."/>
        </authorList>
    </citation>
    <scope>NUCLEOTIDE SEQUENCE</scope>
    <source>
        <strain evidence="4">AVDCRST_MAG22</strain>
    </source>
</reference>
<sequence length="152" mass="16752">MGLRAQLVIDSRVEEVARAREWLVSLASTEGFPDSDVRGLGLVVSEACVNVVKHAYRGGPGNPIELRLDIDERRLVLEISDEGEKFDLRSYSPPDLSEPHEGGYGVFLMRSIMDEVDYDTSGERGTTLTLVKRRADPRPGSGPQLEEGEHGT</sequence>
<evidence type="ECO:0000313" key="4">
    <source>
        <dbReference type="EMBL" id="CAA9405103.1"/>
    </source>
</evidence>
<dbReference type="Gene3D" id="3.30.565.10">
    <property type="entry name" value="Histidine kinase-like ATPase, C-terminal domain"/>
    <property type="match status" value="1"/>
</dbReference>
<feature type="domain" description="Histidine kinase/HSP90-like ATPase" evidence="3">
    <location>
        <begin position="11"/>
        <end position="132"/>
    </location>
</feature>
<dbReference type="CDD" id="cd16936">
    <property type="entry name" value="HATPase_RsbW-like"/>
    <property type="match status" value="1"/>
</dbReference>
<keyword evidence="1" id="KW-0723">Serine/threonine-protein kinase</keyword>
<dbReference type="Pfam" id="PF13581">
    <property type="entry name" value="HATPase_c_2"/>
    <property type="match status" value="1"/>
</dbReference>
<evidence type="ECO:0000256" key="2">
    <source>
        <dbReference type="SAM" id="MobiDB-lite"/>
    </source>
</evidence>
<dbReference type="EMBL" id="CADCUV010000062">
    <property type="protein sequence ID" value="CAA9405103.1"/>
    <property type="molecule type" value="Genomic_DNA"/>
</dbReference>
<keyword evidence="1" id="KW-0808">Transferase</keyword>
<name>A0A6J4P3X5_9ACTN</name>
<dbReference type="InterPro" id="IPR003594">
    <property type="entry name" value="HATPase_dom"/>
</dbReference>
<keyword evidence="1" id="KW-0418">Kinase</keyword>
<dbReference type="PANTHER" id="PTHR35526:SF3">
    <property type="entry name" value="ANTI-SIGMA-F FACTOR RSBW"/>
    <property type="match status" value="1"/>
</dbReference>
<dbReference type="InterPro" id="IPR050267">
    <property type="entry name" value="Anti-sigma-factor_SerPK"/>
</dbReference>
<evidence type="ECO:0000256" key="1">
    <source>
        <dbReference type="ARBA" id="ARBA00022527"/>
    </source>
</evidence>
<protein>
    <recommendedName>
        <fullName evidence="3">Histidine kinase/HSP90-like ATPase domain-containing protein</fullName>
    </recommendedName>
</protein>
<gene>
    <name evidence="4" type="ORF">AVDCRST_MAG22-1491</name>
</gene>
<dbReference type="GO" id="GO:0004674">
    <property type="term" value="F:protein serine/threonine kinase activity"/>
    <property type="evidence" value="ECO:0007669"/>
    <property type="project" value="UniProtKB-KW"/>
</dbReference>
<organism evidence="4">
    <name type="scientific">uncultured Rubrobacteraceae bacterium</name>
    <dbReference type="NCBI Taxonomy" id="349277"/>
    <lineage>
        <taxon>Bacteria</taxon>
        <taxon>Bacillati</taxon>
        <taxon>Actinomycetota</taxon>
        <taxon>Rubrobacteria</taxon>
        <taxon>Rubrobacterales</taxon>
        <taxon>Rubrobacteraceae</taxon>
        <taxon>environmental samples</taxon>
    </lineage>
</organism>
<dbReference type="PANTHER" id="PTHR35526">
    <property type="entry name" value="ANTI-SIGMA-F FACTOR RSBW-RELATED"/>
    <property type="match status" value="1"/>
</dbReference>
<evidence type="ECO:0000259" key="3">
    <source>
        <dbReference type="Pfam" id="PF13581"/>
    </source>
</evidence>
<dbReference type="InterPro" id="IPR036890">
    <property type="entry name" value="HATPase_C_sf"/>
</dbReference>
<dbReference type="AlphaFoldDB" id="A0A6J4P3X5"/>
<accession>A0A6J4P3X5</accession>
<proteinExistence type="predicted"/>